<evidence type="ECO:0000313" key="7">
    <source>
        <dbReference type="Proteomes" id="UP000776276"/>
    </source>
</evidence>
<dbReference type="PANTHER" id="PTHR34001">
    <property type="entry name" value="BLL7405 PROTEIN"/>
    <property type="match status" value="1"/>
</dbReference>
<dbReference type="Proteomes" id="UP000776276">
    <property type="component" value="Unassembled WGS sequence"/>
</dbReference>
<evidence type="ECO:0000313" key="6">
    <source>
        <dbReference type="EMBL" id="MBU3077961.1"/>
    </source>
</evidence>
<comment type="subcellular location">
    <subcellularLocation>
        <location evidence="1">Membrane</location>
    </subcellularLocation>
</comment>
<comment type="caution">
    <text evidence="6">The sequence shown here is derived from an EMBL/GenBank/DDBJ whole genome shotgun (WGS) entry which is preliminary data.</text>
</comment>
<dbReference type="RefSeq" id="WP_216323354.1">
    <property type="nucleotide sequence ID" value="NZ_JAHKRT010000004.1"/>
</dbReference>
<evidence type="ECO:0000256" key="3">
    <source>
        <dbReference type="ARBA" id="ARBA00023136"/>
    </source>
</evidence>
<dbReference type="Pfam" id="PF13505">
    <property type="entry name" value="OMP_b-brl"/>
    <property type="match status" value="1"/>
</dbReference>
<feature type="domain" description="Outer membrane protein beta-barrel" evidence="5">
    <location>
        <begin position="7"/>
        <end position="194"/>
    </location>
</feature>
<evidence type="ECO:0000259" key="5">
    <source>
        <dbReference type="Pfam" id="PF13505"/>
    </source>
</evidence>
<keyword evidence="7" id="KW-1185">Reference proteome</keyword>
<keyword evidence="3" id="KW-0472">Membrane</keyword>
<feature type="chain" id="PRO_5046307859" evidence="4">
    <location>
        <begin position="21"/>
        <end position="194"/>
    </location>
</feature>
<protein>
    <submittedName>
        <fullName evidence="6">Porin family protein</fullName>
    </submittedName>
</protein>
<evidence type="ECO:0000256" key="2">
    <source>
        <dbReference type="ARBA" id="ARBA00022729"/>
    </source>
</evidence>
<dbReference type="PANTHER" id="PTHR34001:SF3">
    <property type="entry name" value="BLL7405 PROTEIN"/>
    <property type="match status" value="1"/>
</dbReference>
<evidence type="ECO:0000256" key="1">
    <source>
        <dbReference type="ARBA" id="ARBA00004370"/>
    </source>
</evidence>
<keyword evidence="2 4" id="KW-0732">Signal</keyword>
<feature type="signal peptide" evidence="4">
    <location>
        <begin position="1"/>
        <end position="20"/>
    </location>
</feature>
<accession>A0ABS6BKI9</accession>
<reference evidence="6 7" key="1">
    <citation type="submission" date="2021-06" db="EMBL/GenBank/DDBJ databases">
        <title>Sphingomonas sp. XMGL2, whole genome shotgun sequencing project.</title>
        <authorList>
            <person name="Zhao G."/>
            <person name="Shen L."/>
        </authorList>
    </citation>
    <scope>NUCLEOTIDE SEQUENCE [LARGE SCALE GENOMIC DNA]</scope>
    <source>
        <strain evidence="6 7">XMGL2</strain>
    </source>
</reference>
<sequence>MRTTLIIAALVGGIAAPALAQEQGATTSFRGFRVEGNVGLDRFQSEGSHDDGLGYGGTVGWDGMIGDRIVIGPEFSYWRARQENITPGVGDLGTVTHKSFNELNASVRVGALVTPRFLVYAKGGYANSEQRKAFIAPPGQSSYYNHFHTDGYTVGGGGEFSLTDRFYVNAEYRYTNYNTDSARQRVSVGAGVRF</sequence>
<name>A0ABS6BKI9_9SPHN</name>
<dbReference type="InterPro" id="IPR027385">
    <property type="entry name" value="Beta-barrel_OMP"/>
</dbReference>
<dbReference type="InterPro" id="IPR051692">
    <property type="entry name" value="OMP-like"/>
</dbReference>
<gene>
    <name evidence="6" type="ORF">KOF26_08800</name>
</gene>
<dbReference type="EMBL" id="JAHKRT010000004">
    <property type="protein sequence ID" value="MBU3077961.1"/>
    <property type="molecule type" value="Genomic_DNA"/>
</dbReference>
<evidence type="ECO:0000256" key="4">
    <source>
        <dbReference type="SAM" id="SignalP"/>
    </source>
</evidence>
<organism evidence="6 7">
    <name type="scientific">Sphingomonas quercus</name>
    <dbReference type="NCBI Taxonomy" id="2842451"/>
    <lineage>
        <taxon>Bacteria</taxon>
        <taxon>Pseudomonadati</taxon>
        <taxon>Pseudomonadota</taxon>
        <taxon>Alphaproteobacteria</taxon>
        <taxon>Sphingomonadales</taxon>
        <taxon>Sphingomonadaceae</taxon>
        <taxon>Sphingomonas</taxon>
    </lineage>
</organism>
<proteinExistence type="predicted"/>